<dbReference type="PANTHER" id="PTHR13878:SF91">
    <property type="entry name" value="FAD BINDING DOMAIN PROTEIN (AFU_ORTHOLOGUE AFUA_6G12070)-RELATED"/>
    <property type="match status" value="1"/>
</dbReference>
<dbReference type="Pfam" id="PF08031">
    <property type="entry name" value="BBE"/>
    <property type="match status" value="1"/>
</dbReference>
<protein>
    <recommendedName>
        <fullName evidence="3">FAD-binding PCMH-type domain-containing protein</fullName>
    </recommendedName>
</protein>
<dbReference type="PROSITE" id="PS51387">
    <property type="entry name" value="FAD_PCMH"/>
    <property type="match status" value="1"/>
</dbReference>
<dbReference type="InterPro" id="IPR016166">
    <property type="entry name" value="FAD-bd_PCMH"/>
</dbReference>
<reference evidence="4 5" key="1">
    <citation type="submission" date="2024-01" db="EMBL/GenBank/DDBJ databases">
        <title>A draft genome for the cacao thread blight pathogen Marasmiellus scandens.</title>
        <authorList>
            <person name="Baruah I.K."/>
            <person name="Leung J."/>
            <person name="Bukari Y."/>
            <person name="Amoako-Attah I."/>
            <person name="Meinhardt L.W."/>
            <person name="Bailey B.A."/>
            <person name="Cohen S.P."/>
        </authorList>
    </citation>
    <scope>NUCLEOTIDE SEQUENCE [LARGE SCALE GENOMIC DNA]</scope>
    <source>
        <strain evidence="4 5">GH-19</strain>
    </source>
</reference>
<organism evidence="4 5">
    <name type="scientific">Marasmiellus scandens</name>
    <dbReference type="NCBI Taxonomy" id="2682957"/>
    <lineage>
        <taxon>Eukaryota</taxon>
        <taxon>Fungi</taxon>
        <taxon>Dikarya</taxon>
        <taxon>Basidiomycota</taxon>
        <taxon>Agaricomycotina</taxon>
        <taxon>Agaricomycetes</taxon>
        <taxon>Agaricomycetidae</taxon>
        <taxon>Agaricales</taxon>
        <taxon>Marasmiineae</taxon>
        <taxon>Omphalotaceae</taxon>
        <taxon>Marasmiellus</taxon>
    </lineage>
</organism>
<dbReference type="Pfam" id="PF01565">
    <property type="entry name" value="FAD_binding_4"/>
    <property type="match status" value="1"/>
</dbReference>
<evidence type="ECO:0000256" key="1">
    <source>
        <dbReference type="ARBA" id="ARBA00005466"/>
    </source>
</evidence>
<evidence type="ECO:0000313" key="4">
    <source>
        <dbReference type="EMBL" id="KAK7444758.1"/>
    </source>
</evidence>
<dbReference type="Proteomes" id="UP001498398">
    <property type="component" value="Unassembled WGS sequence"/>
</dbReference>
<gene>
    <name evidence="4" type="ORF">VKT23_015075</name>
</gene>
<keyword evidence="2" id="KW-0560">Oxidoreductase</keyword>
<evidence type="ECO:0000256" key="2">
    <source>
        <dbReference type="ARBA" id="ARBA00023002"/>
    </source>
</evidence>
<dbReference type="PANTHER" id="PTHR13878">
    <property type="entry name" value="GULONOLACTONE OXIDASE"/>
    <property type="match status" value="1"/>
</dbReference>
<dbReference type="InterPro" id="IPR006094">
    <property type="entry name" value="Oxid_FAD_bind_N"/>
</dbReference>
<name>A0ABR1IYR4_9AGAR</name>
<evidence type="ECO:0000313" key="5">
    <source>
        <dbReference type="Proteomes" id="UP001498398"/>
    </source>
</evidence>
<comment type="caution">
    <text evidence="4">The sequence shown here is derived from an EMBL/GenBank/DDBJ whole genome shotgun (WGS) entry which is preliminary data.</text>
</comment>
<evidence type="ECO:0000259" key="3">
    <source>
        <dbReference type="PROSITE" id="PS51387"/>
    </source>
</evidence>
<dbReference type="SUPFAM" id="SSF56176">
    <property type="entry name" value="FAD-binding/transporter-associated domain-like"/>
    <property type="match status" value="1"/>
</dbReference>
<dbReference type="InterPro" id="IPR012951">
    <property type="entry name" value="BBE"/>
</dbReference>
<dbReference type="InterPro" id="IPR050432">
    <property type="entry name" value="FAD-linked_Oxidoreductases_BP"/>
</dbReference>
<comment type="similarity">
    <text evidence="1">Belongs to the oxygen-dependent FAD-linked oxidoreductase family.</text>
</comment>
<dbReference type="Gene3D" id="3.30.465.10">
    <property type="match status" value="2"/>
</dbReference>
<dbReference type="InterPro" id="IPR016169">
    <property type="entry name" value="FAD-bd_PCMH_sub2"/>
</dbReference>
<accession>A0ABR1IYR4</accession>
<proteinExistence type="inferred from homology"/>
<keyword evidence="5" id="KW-1185">Reference proteome</keyword>
<feature type="domain" description="FAD-binding PCMH-type" evidence="3">
    <location>
        <begin position="95"/>
        <end position="278"/>
    </location>
</feature>
<dbReference type="EMBL" id="JBANRG010000049">
    <property type="protein sequence ID" value="KAK7444758.1"/>
    <property type="molecule type" value="Genomic_DNA"/>
</dbReference>
<dbReference type="InterPro" id="IPR036318">
    <property type="entry name" value="FAD-bd_PCMH-like_sf"/>
</dbReference>
<sequence>MFNPSQLAIAVGGSTTIYACVAEYNSPCSTVGSSNISACDAIQAGYLDEEFRSNVFGAYINPQWETCQTTGEQCLLDSKDPENLAPVLPPHTCKPGSVPSYFINVQSERDVQAGYEFSRQTRIPLVIKNTGHDYKGRSSAPNSLALWMHNLKNISYSPHFVPEGCSLDYAAPGVSVGAGVQWHEAYAFAETNNITLVGGSDRTVGVSGGWLQGGGHSMLSNTMGLGVDRVLQFKVVTPDGQYKIANECQNQDLFFALRGGGGGTFGVVLGSTTLASPQISLHVVLVPLPVDKTGKPSISLTKQLWGIMVKNGVKWANEGWGGIASSGVAVYIIRGDLLTAEEAERSMQPLIEFGRNVWESSHDEDASTDSTNTTGGPVITSFPSWGTFFDWFSASNVASVGVNLALASRLVPRDNFETADKQATLVDALLEAKSSADNLLILIDAPSSYPDPDKKTSVTEAWRSSLYHITVTSTWNWNSTLEDKKNHYRTAAKSLDKLRRITPDAAYSNEADVYEPNHETSFWGSNYDNLLGIKNKYDPDALLDCWQCVGWKRQAPQFSCYPSI</sequence>